<evidence type="ECO:0008006" key="3">
    <source>
        <dbReference type="Google" id="ProtNLM"/>
    </source>
</evidence>
<dbReference type="GO" id="GO:0016491">
    <property type="term" value="F:oxidoreductase activity"/>
    <property type="evidence" value="ECO:0007669"/>
    <property type="project" value="InterPro"/>
</dbReference>
<dbReference type="PANTHER" id="PTHR23026">
    <property type="entry name" value="NADPH NITROREDUCTASE"/>
    <property type="match status" value="1"/>
</dbReference>
<dbReference type="AlphaFoldDB" id="A0A426JL93"/>
<dbReference type="OrthoDB" id="8156917at2"/>
<accession>A0A426JL93</accession>
<organism evidence="1 2">
    <name type="scientific">Saccharopolyspora rhizosphaerae</name>
    <dbReference type="NCBI Taxonomy" id="2492662"/>
    <lineage>
        <taxon>Bacteria</taxon>
        <taxon>Bacillati</taxon>
        <taxon>Actinomycetota</taxon>
        <taxon>Actinomycetes</taxon>
        <taxon>Pseudonocardiales</taxon>
        <taxon>Pseudonocardiaceae</taxon>
        <taxon>Saccharopolyspora</taxon>
    </lineage>
</organism>
<name>A0A426JL93_9PSEU</name>
<evidence type="ECO:0000313" key="1">
    <source>
        <dbReference type="EMBL" id="RRO13968.1"/>
    </source>
</evidence>
<reference evidence="1 2" key="1">
    <citation type="submission" date="2018-11" db="EMBL/GenBank/DDBJ databases">
        <title>Saccharopolyspora rhizosphaerae sp. nov., an actinomycete isolated from rhizosphere soil in Thailand.</title>
        <authorList>
            <person name="Intra B."/>
            <person name="Euanorasetr J."/>
            <person name="Take A."/>
            <person name="Inahashi Y."/>
            <person name="Mori M."/>
            <person name="Panbangred W."/>
            <person name="Matsumoto A."/>
        </authorList>
    </citation>
    <scope>NUCLEOTIDE SEQUENCE [LARGE SCALE GENOMIC DNA]</scope>
    <source>
        <strain evidence="1 2">H219</strain>
    </source>
</reference>
<dbReference type="NCBIfam" id="NF047509">
    <property type="entry name" value="Rv3131_FMN_oxido"/>
    <property type="match status" value="1"/>
</dbReference>
<dbReference type="PANTHER" id="PTHR23026:SF123">
    <property type="entry name" value="NAD(P)H NITROREDUCTASE RV3131-RELATED"/>
    <property type="match status" value="1"/>
</dbReference>
<gene>
    <name evidence="1" type="ORF">EIL87_21640</name>
</gene>
<dbReference type="EMBL" id="RSAA01000021">
    <property type="protein sequence ID" value="RRO13968.1"/>
    <property type="molecule type" value="Genomic_DNA"/>
</dbReference>
<keyword evidence="2" id="KW-1185">Reference proteome</keyword>
<proteinExistence type="predicted"/>
<comment type="caution">
    <text evidence="1">The sequence shown here is derived from an EMBL/GenBank/DDBJ whole genome shotgun (WGS) entry which is preliminary data.</text>
</comment>
<protein>
    <recommendedName>
        <fullName evidence="3">Nitroreductase</fullName>
    </recommendedName>
</protein>
<dbReference type="InterPro" id="IPR050627">
    <property type="entry name" value="Nitroreductase/BluB"/>
</dbReference>
<dbReference type="SUPFAM" id="SSF55469">
    <property type="entry name" value="FMN-dependent nitroreductase-like"/>
    <property type="match status" value="2"/>
</dbReference>
<dbReference type="RefSeq" id="WP_125092431.1">
    <property type="nucleotide sequence ID" value="NZ_RSAA01000021.1"/>
</dbReference>
<evidence type="ECO:0000313" key="2">
    <source>
        <dbReference type="Proteomes" id="UP000274515"/>
    </source>
</evidence>
<dbReference type="Gene3D" id="3.40.109.10">
    <property type="entry name" value="NADH Oxidase"/>
    <property type="match status" value="1"/>
</dbReference>
<dbReference type="InterPro" id="IPR000415">
    <property type="entry name" value="Nitroreductase-like"/>
</dbReference>
<dbReference type="Proteomes" id="UP000274515">
    <property type="component" value="Unassembled WGS sequence"/>
</dbReference>
<sequence length="316" mass="34025">MSYSPLSAQDAHEVRGLAGRAPSLFNLQPWRFREAAGALELLLDGTVALPATDPDRRELVISCGAALHHALLALRARGWRPRAQRLPSEHDAELLARIDVLDGKENPTPSDRALVRAAQRRHVDRRQYAPTAVPQEVLLDLVSEDAVASVSVLTGDQRYAVAQALTKAAMIHAGSDAYRAELAAWSGLMPSAARGVLDESAPWHGQRYGDVVVRDFGYAETVVRETGSALTAGSLLLISTGTDDRDAHLRAGEALGAVLCQAELGGLSSCPLSEAFEVPRTRVDVRHQVLGDEGHPQMVVRVGWPQSADLPAGQRR</sequence>